<dbReference type="InterPro" id="IPR050888">
    <property type="entry name" value="ZnF_C2H2-type_TF"/>
</dbReference>
<feature type="domain" description="C2H2-type" evidence="9">
    <location>
        <begin position="229"/>
        <end position="256"/>
    </location>
</feature>
<feature type="domain" description="C2H2-type" evidence="9">
    <location>
        <begin position="529"/>
        <end position="552"/>
    </location>
</feature>
<dbReference type="PANTHER" id="PTHR24406">
    <property type="entry name" value="TRANSCRIPTIONAL REPRESSOR CTCFL-RELATED"/>
    <property type="match status" value="1"/>
</dbReference>
<comment type="subcellular location">
    <subcellularLocation>
        <location evidence="1">Nucleus</location>
    </subcellularLocation>
</comment>
<feature type="domain" description="C2H2-type" evidence="9">
    <location>
        <begin position="379"/>
        <end position="406"/>
    </location>
</feature>
<evidence type="ECO:0000256" key="6">
    <source>
        <dbReference type="ARBA" id="ARBA00023125"/>
    </source>
</evidence>
<evidence type="ECO:0000313" key="10">
    <source>
        <dbReference type="Proteomes" id="UP000504629"/>
    </source>
</evidence>
<dbReference type="Proteomes" id="UP000504629">
    <property type="component" value="Unplaced"/>
</dbReference>
<dbReference type="FunFam" id="3.30.160.60:FF:000446">
    <property type="entry name" value="Zinc finger protein"/>
    <property type="match status" value="1"/>
</dbReference>
<protein>
    <submittedName>
        <fullName evidence="11">Zinc finger protein 675-like</fullName>
    </submittedName>
</protein>
<evidence type="ECO:0000256" key="7">
    <source>
        <dbReference type="ARBA" id="ARBA00023242"/>
    </source>
</evidence>
<dbReference type="FunFam" id="3.30.160.60:FF:000072">
    <property type="entry name" value="zinc finger protein 143 isoform X1"/>
    <property type="match status" value="1"/>
</dbReference>
<feature type="domain" description="C2H2-type" evidence="9">
    <location>
        <begin position="407"/>
        <end position="437"/>
    </location>
</feature>
<dbReference type="InterPro" id="IPR036236">
    <property type="entry name" value="Znf_C2H2_sf"/>
</dbReference>
<organism evidence="10 11">
    <name type="scientific">Bombyx mandarina</name>
    <name type="common">Wild silk moth</name>
    <name type="synonym">Wild silkworm</name>
    <dbReference type="NCBI Taxonomy" id="7092"/>
    <lineage>
        <taxon>Eukaryota</taxon>
        <taxon>Metazoa</taxon>
        <taxon>Ecdysozoa</taxon>
        <taxon>Arthropoda</taxon>
        <taxon>Hexapoda</taxon>
        <taxon>Insecta</taxon>
        <taxon>Pterygota</taxon>
        <taxon>Neoptera</taxon>
        <taxon>Endopterygota</taxon>
        <taxon>Lepidoptera</taxon>
        <taxon>Glossata</taxon>
        <taxon>Ditrysia</taxon>
        <taxon>Bombycoidea</taxon>
        <taxon>Bombycidae</taxon>
        <taxon>Bombycinae</taxon>
        <taxon>Bombyx</taxon>
    </lineage>
</organism>
<keyword evidence="5" id="KW-0862">Zinc</keyword>
<dbReference type="Pfam" id="PF12171">
    <property type="entry name" value="zf-C2H2_jaz"/>
    <property type="match status" value="1"/>
</dbReference>
<dbReference type="Pfam" id="PF00096">
    <property type="entry name" value="zf-C2H2"/>
    <property type="match status" value="3"/>
</dbReference>
<dbReference type="RefSeq" id="XP_028044166.1">
    <property type="nucleotide sequence ID" value="XM_028188365.1"/>
</dbReference>
<name>A0A6J2KPB6_BOMMA</name>
<evidence type="ECO:0000256" key="4">
    <source>
        <dbReference type="ARBA" id="ARBA00022771"/>
    </source>
</evidence>
<sequence>MSENQTDNCCGCLCSSDERSITKLSIENGFLHNVLQVDSILLCYLCKIQAKKADLFVQNIQSNQILLENYHSINNLSEDLRKYVRPIVNLSYVTLNAIELNEDSGSAEETFVILNSRNGDTKIKMEMKEEETDTCDEDFIPPDEECQDRDCKEETFPLNELLKAELEVEEIDLLSLKKSLVANKLKKRKKVNKSHTKAQLIQKIYLTKKQCVAERERMAQDVKYLDSPYKCVDCFKGFDYKPSFYKHMERHNEDIGNYVCDVCKQRTNSEKKLANHKKYHTVRYKCTECDLTRVSYAAVKYHYNVFHSLGYYQYNCTHCSKIFKSEITLRKHIWYAHKTRERVICDHCHQSYVNKEVLKAHMMRRHIQQVSVAGRCERFVCQDCGEAFRTPSQLKTHGIKHWQCKNYYCVECDKSFKSPYSLKTHLRTSSSHVKYKELPLKCLHCEKRFAVKRDLEQHTNRIHLNIRPFKCDRCDKAYVSSSSLKEHIRMTHEGYKRPLKYPCPTCHKVFDRNQILKTHIRTHTGERPYRCGKCPAQFSQAGVLATHNKLVHLKLTRDGRPKPAPPK</sequence>
<dbReference type="GO" id="GO:0000122">
    <property type="term" value="P:negative regulation of transcription by RNA polymerase II"/>
    <property type="evidence" value="ECO:0007669"/>
    <property type="project" value="UniProtKB-ARBA"/>
</dbReference>
<dbReference type="GO" id="GO:0003677">
    <property type="term" value="F:DNA binding"/>
    <property type="evidence" value="ECO:0007669"/>
    <property type="project" value="UniProtKB-KW"/>
</dbReference>
<feature type="domain" description="C2H2-type" evidence="9">
    <location>
        <begin position="440"/>
        <end position="468"/>
    </location>
</feature>
<evidence type="ECO:0000256" key="1">
    <source>
        <dbReference type="ARBA" id="ARBA00004123"/>
    </source>
</evidence>
<dbReference type="GeneID" id="114253479"/>
<dbReference type="SMART" id="SM00355">
    <property type="entry name" value="ZnF_C2H2"/>
    <property type="match status" value="11"/>
</dbReference>
<keyword evidence="6" id="KW-0238">DNA-binding</keyword>
<dbReference type="InterPro" id="IPR013087">
    <property type="entry name" value="Znf_C2H2_type"/>
</dbReference>
<proteinExistence type="predicted"/>
<dbReference type="Gene3D" id="3.30.160.60">
    <property type="entry name" value="Classic Zinc Finger"/>
    <property type="match status" value="7"/>
</dbReference>
<gene>
    <name evidence="11" type="primary">LOC114253479</name>
</gene>
<evidence type="ECO:0000256" key="3">
    <source>
        <dbReference type="ARBA" id="ARBA00022737"/>
    </source>
</evidence>
<feature type="domain" description="C2H2-type" evidence="9">
    <location>
        <begin position="469"/>
        <end position="497"/>
    </location>
</feature>
<keyword evidence="4 8" id="KW-0863">Zinc-finger</keyword>
<keyword evidence="10" id="KW-1185">Reference proteome</keyword>
<dbReference type="InterPro" id="IPR022755">
    <property type="entry name" value="Znf_C2H2_jaz"/>
</dbReference>
<feature type="domain" description="C2H2-type" evidence="9">
    <location>
        <begin position="501"/>
        <end position="528"/>
    </location>
</feature>
<evidence type="ECO:0000313" key="11">
    <source>
        <dbReference type="RefSeq" id="XP_028044166.1"/>
    </source>
</evidence>
<accession>A0A6J2KPB6</accession>
<keyword evidence="2" id="KW-0479">Metal-binding</keyword>
<dbReference type="OrthoDB" id="10018191at2759"/>
<evidence type="ECO:0000256" key="8">
    <source>
        <dbReference type="PROSITE-ProRule" id="PRU00042"/>
    </source>
</evidence>
<keyword evidence="3" id="KW-0677">Repeat</keyword>
<keyword evidence="7" id="KW-0539">Nucleus</keyword>
<reference evidence="11" key="1">
    <citation type="submission" date="2025-08" db="UniProtKB">
        <authorList>
            <consortium name="RefSeq"/>
        </authorList>
    </citation>
    <scope>IDENTIFICATION</scope>
    <source>
        <tissue evidence="11">Silk gland</tissue>
    </source>
</reference>
<feature type="domain" description="C2H2-type" evidence="9">
    <location>
        <begin position="258"/>
        <end position="285"/>
    </location>
</feature>
<feature type="domain" description="C2H2-type" evidence="9">
    <location>
        <begin position="314"/>
        <end position="342"/>
    </location>
</feature>
<dbReference type="SUPFAM" id="SSF57667">
    <property type="entry name" value="beta-beta-alpha zinc fingers"/>
    <property type="match status" value="5"/>
</dbReference>
<dbReference type="GO" id="GO:0008270">
    <property type="term" value="F:zinc ion binding"/>
    <property type="evidence" value="ECO:0007669"/>
    <property type="project" value="UniProtKB-KW"/>
</dbReference>
<evidence type="ECO:0000259" key="9">
    <source>
        <dbReference type="PROSITE" id="PS50157"/>
    </source>
</evidence>
<evidence type="ECO:0000256" key="2">
    <source>
        <dbReference type="ARBA" id="ARBA00022723"/>
    </source>
</evidence>
<dbReference type="KEGG" id="bman:114253479"/>
<dbReference type="GO" id="GO:0005634">
    <property type="term" value="C:nucleus"/>
    <property type="evidence" value="ECO:0007669"/>
    <property type="project" value="UniProtKB-SubCell"/>
</dbReference>
<evidence type="ECO:0000256" key="5">
    <source>
        <dbReference type="ARBA" id="ARBA00022833"/>
    </source>
</evidence>
<dbReference type="FunFam" id="3.30.160.60:FF:001465">
    <property type="entry name" value="Zinc finger protein 560"/>
    <property type="match status" value="1"/>
</dbReference>
<dbReference type="PROSITE" id="PS50157">
    <property type="entry name" value="ZINC_FINGER_C2H2_2"/>
    <property type="match status" value="9"/>
</dbReference>
<dbReference type="PROSITE" id="PS00028">
    <property type="entry name" value="ZINC_FINGER_C2H2_1"/>
    <property type="match status" value="7"/>
</dbReference>
<dbReference type="AlphaFoldDB" id="A0A6J2KPB6"/>